<feature type="coiled-coil region" evidence="7">
    <location>
        <begin position="478"/>
        <end position="505"/>
    </location>
</feature>
<evidence type="ECO:0000313" key="10">
    <source>
        <dbReference type="EMBL" id="RXN12999.1"/>
    </source>
</evidence>
<evidence type="ECO:0000313" key="11">
    <source>
        <dbReference type="Proteomes" id="UP000290572"/>
    </source>
</evidence>
<evidence type="ECO:0000256" key="7">
    <source>
        <dbReference type="SAM" id="Coils"/>
    </source>
</evidence>
<evidence type="ECO:0000259" key="9">
    <source>
        <dbReference type="PROSITE" id="PS51715"/>
    </source>
</evidence>
<keyword evidence="1" id="KW-0399">Innate immunity</keyword>
<dbReference type="EMBL" id="QBIY01013018">
    <property type="protein sequence ID" value="RXN12999.1"/>
    <property type="molecule type" value="Genomic_DNA"/>
</dbReference>
<dbReference type="Gene3D" id="3.40.50.300">
    <property type="entry name" value="P-loop containing nucleotide triphosphate hydrolases"/>
    <property type="match status" value="1"/>
</dbReference>
<dbReference type="InterPro" id="IPR030386">
    <property type="entry name" value="G_GB1_RHD3_dom"/>
</dbReference>
<comment type="caution">
    <text evidence="10">The sequence shown here is derived from an EMBL/GenBank/DDBJ whole genome shotgun (WGS) entry which is preliminary data.</text>
</comment>
<keyword evidence="5" id="KW-0342">GTP-binding</keyword>
<dbReference type="SUPFAM" id="SSF52540">
    <property type="entry name" value="P-loop containing nucleoside triphosphate hydrolases"/>
    <property type="match status" value="1"/>
</dbReference>
<gene>
    <name evidence="10" type="ORF">ROHU_009925</name>
</gene>
<dbReference type="InterPro" id="IPR003191">
    <property type="entry name" value="Guanylate-bd/ATL_C"/>
</dbReference>
<evidence type="ECO:0000256" key="8">
    <source>
        <dbReference type="SAM" id="MobiDB-lite"/>
    </source>
</evidence>
<dbReference type="GO" id="GO:0045087">
    <property type="term" value="P:innate immune response"/>
    <property type="evidence" value="ECO:0007669"/>
    <property type="project" value="UniProtKB-KW"/>
</dbReference>
<dbReference type="FunFam" id="3.40.50.300:FF:002581">
    <property type="entry name" value="Guanylate-binding protein 4"/>
    <property type="match status" value="1"/>
</dbReference>
<dbReference type="InterPro" id="IPR036543">
    <property type="entry name" value="Guanylate-bd_C_sf"/>
</dbReference>
<reference evidence="10 11" key="1">
    <citation type="submission" date="2018-03" db="EMBL/GenBank/DDBJ databases">
        <title>Draft genome sequence of Rohu Carp (Labeo rohita).</title>
        <authorList>
            <person name="Das P."/>
            <person name="Kushwaha B."/>
            <person name="Joshi C.G."/>
            <person name="Kumar D."/>
            <person name="Nagpure N.S."/>
            <person name="Sahoo L."/>
            <person name="Das S.P."/>
            <person name="Bit A."/>
            <person name="Patnaik S."/>
            <person name="Meher P.K."/>
            <person name="Jayasankar P."/>
            <person name="Koringa P.G."/>
            <person name="Patel N.V."/>
            <person name="Hinsu A.T."/>
            <person name="Kumar R."/>
            <person name="Pandey M."/>
            <person name="Agarwal S."/>
            <person name="Srivastava S."/>
            <person name="Singh M."/>
            <person name="Iquebal M.A."/>
            <person name="Jaiswal S."/>
            <person name="Angadi U.B."/>
            <person name="Kumar N."/>
            <person name="Raza M."/>
            <person name="Shah T.M."/>
            <person name="Rai A."/>
            <person name="Jena J.K."/>
        </authorList>
    </citation>
    <scope>NUCLEOTIDE SEQUENCE [LARGE SCALE GENOMIC DNA]</scope>
    <source>
        <strain evidence="10">DASCIFA01</strain>
        <tissue evidence="10">Testis</tissue>
    </source>
</reference>
<dbReference type="AlphaFoldDB" id="A0A498LWU5"/>
<keyword evidence="4" id="KW-0391">Immunity</keyword>
<dbReference type="CDD" id="cd16269">
    <property type="entry name" value="GBP_C"/>
    <property type="match status" value="1"/>
</dbReference>
<keyword evidence="3" id="KW-0378">Hydrolase</keyword>
<keyword evidence="7" id="KW-0175">Coiled coil</keyword>
<dbReference type="InterPro" id="IPR027417">
    <property type="entry name" value="P-loop_NTPase"/>
</dbReference>
<comment type="similarity">
    <text evidence="6">Belongs to the TRAFAC class dynamin-like GTPase superfamily. GB1/RHD3 GTPase family.</text>
</comment>
<dbReference type="Proteomes" id="UP000290572">
    <property type="component" value="Unassembled WGS sequence"/>
</dbReference>
<dbReference type="GO" id="GO:0003924">
    <property type="term" value="F:GTPase activity"/>
    <property type="evidence" value="ECO:0007669"/>
    <property type="project" value="InterPro"/>
</dbReference>
<proteinExistence type="inferred from homology"/>
<name>A0A498LWU5_LABRO</name>
<accession>A0A498LWU5</accession>
<evidence type="ECO:0000256" key="2">
    <source>
        <dbReference type="ARBA" id="ARBA00022741"/>
    </source>
</evidence>
<evidence type="ECO:0000256" key="1">
    <source>
        <dbReference type="ARBA" id="ARBA00022588"/>
    </source>
</evidence>
<evidence type="ECO:0000256" key="4">
    <source>
        <dbReference type="ARBA" id="ARBA00022859"/>
    </source>
</evidence>
<sequence>MDKPVCLIDTSSDGKLFVQQSALQVLEQIQQPVVVVAVVGLYRTGKSYLMNQLAGKQTGFALGSTIESKTKGIWMWCVPHPTKAGTTLVLLDTEGLGDVDKGDSIHDTRIFSLAVLLSSTLVLNSRGTIDNRAIEDLQYVTELTEHIKIKSPDEVVDDAEFVKFFPRFIWAVRDFTLQLNIDGKDTTEDEYLEFALKLKQGNSTKVNNYNLPRECIRKYFRSRKCFTFPFPTNPDNVSYLETLDPAEISKRFLEVSDRFCQFIFNQSEVKNLKDGYTVTGRVLGHLAKTYVDTISSGAVPCLENAVIAMAVIENEAAVKEGIDMYQSEMEKLKKSFPLELNEITSKHQCFSRMATQTFMKRSFRDSDGKYLASLEEAINHQFDSYLGNNEKASEAKCESLLTVLSKPMTEKINQGFYARAGGYDLFCQDLNNIVNQYNAQATKEVKITEVLEKFLQQKVPVTTSILKADNKLTENDRRICEEREKAVLLEQKNKAQDERQRQLEMKMVTEQKNNEERSKKGSSAFPSGLMYPLALLYAVRNVFLQAAKSSLAYHLDNLYNTFQHLTPLANLLSVCRHLPAKKLNTAELGFLAEYATVMKPVAMALNLLQGESSVHMGFLLPTLYQLQDKLKKLESSCKVCQPLLKALHGGLDYIKGRLENSVENDALCYSSPSDEEDFFASMNTGQSKTGELERYLSCSSAGVLGHLAKTYVDTISSGAVPCLENAVIAMAVIENEAAVKEGIDMYQSEMEKLKTSFPLELNEITSKHQCFSRMATKTFMKCSFRDSDGKYLTSLELSLIRKHSRSGDHGGAGGVGDLHSETSRTGDNCEVSGRGDQEERERADLLQQKNKAQDERQRQLEMKMVTEQQNNEERVRQITQKMNTEMLLQKQEMNRAMDSKLREKTVMMERGFQEKANQMNWEIQELRRKNNEAEERKSREFAQLIANMEQRNAQNMEVLRQQHREQIAAIYS</sequence>
<feature type="region of interest" description="Disordered" evidence="8">
    <location>
        <begin position="803"/>
        <end position="857"/>
    </location>
</feature>
<dbReference type="GO" id="GO:0005525">
    <property type="term" value="F:GTP binding"/>
    <property type="evidence" value="ECO:0007669"/>
    <property type="project" value="UniProtKB-KW"/>
</dbReference>
<dbReference type="SUPFAM" id="SSF48340">
    <property type="entry name" value="Interferon-induced guanylate-binding protein 1 (GBP1), C-terminal domain"/>
    <property type="match status" value="2"/>
</dbReference>
<dbReference type="Pfam" id="PF02263">
    <property type="entry name" value="GBP"/>
    <property type="match status" value="1"/>
</dbReference>
<dbReference type="PROSITE" id="PS51715">
    <property type="entry name" value="G_GB1_RHD3"/>
    <property type="match status" value="1"/>
</dbReference>
<protein>
    <submittedName>
        <fullName evidence="10">Guanylate-binding 1-like protein</fullName>
    </submittedName>
</protein>
<dbReference type="Gene3D" id="1.20.1000.10">
    <property type="entry name" value="Guanylate-binding protein, C-terminal domain"/>
    <property type="match status" value="3"/>
</dbReference>
<keyword evidence="11" id="KW-1185">Reference proteome</keyword>
<evidence type="ECO:0000256" key="6">
    <source>
        <dbReference type="PROSITE-ProRule" id="PRU01052"/>
    </source>
</evidence>
<keyword evidence="2" id="KW-0547">Nucleotide-binding</keyword>
<evidence type="ECO:0000256" key="5">
    <source>
        <dbReference type="ARBA" id="ARBA00023134"/>
    </source>
</evidence>
<feature type="compositionally biased region" description="Basic and acidic residues" evidence="8">
    <location>
        <begin position="833"/>
        <end position="844"/>
    </location>
</feature>
<dbReference type="InterPro" id="IPR037684">
    <property type="entry name" value="GBP_C"/>
</dbReference>
<dbReference type="InterPro" id="IPR015894">
    <property type="entry name" value="Guanylate-bd_N"/>
</dbReference>
<feature type="domain" description="GB1/RHD3-type G" evidence="9">
    <location>
        <begin position="30"/>
        <end position="268"/>
    </location>
</feature>
<organism evidence="10 11">
    <name type="scientific">Labeo rohita</name>
    <name type="common">Indian major carp</name>
    <name type="synonym">Cyprinus rohita</name>
    <dbReference type="NCBI Taxonomy" id="84645"/>
    <lineage>
        <taxon>Eukaryota</taxon>
        <taxon>Metazoa</taxon>
        <taxon>Chordata</taxon>
        <taxon>Craniata</taxon>
        <taxon>Vertebrata</taxon>
        <taxon>Euteleostomi</taxon>
        <taxon>Actinopterygii</taxon>
        <taxon>Neopterygii</taxon>
        <taxon>Teleostei</taxon>
        <taxon>Ostariophysi</taxon>
        <taxon>Cypriniformes</taxon>
        <taxon>Cyprinidae</taxon>
        <taxon>Labeoninae</taxon>
        <taxon>Labeonini</taxon>
        <taxon>Labeo</taxon>
    </lineage>
</organism>
<feature type="coiled-coil region" evidence="7">
    <location>
        <begin position="909"/>
        <end position="966"/>
    </location>
</feature>
<dbReference type="CDD" id="cd01851">
    <property type="entry name" value="GBP"/>
    <property type="match status" value="1"/>
</dbReference>
<dbReference type="PANTHER" id="PTHR10751">
    <property type="entry name" value="GUANYLATE BINDING PROTEIN"/>
    <property type="match status" value="1"/>
</dbReference>
<evidence type="ECO:0000256" key="3">
    <source>
        <dbReference type="ARBA" id="ARBA00022801"/>
    </source>
</evidence>
<dbReference type="Pfam" id="PF02841">
    <property type="entry name" value="GBP_C"/>
    <property type="match status" value="3"/>
</dbReference>